<dbReference type="RefSeq" id="WP_335418608.1">
    <property type="nucleotide sequence ID" value="NZ_JBALHR010000001.1"/>
</dbReference>
<evidence type="ECO:0000259" key="1">
    <source>
        <dbReference type="PROSITE" id="PS51186"/>
    </source>
</evidence>
<dbReference type="InterPro" id="IPR051908">
    <property type="entry name" value="Ribosomal_N-acetyltransferase"/>
</dbReference>
<dbReference type="EC" id="2.-.-.-" evidence="2"/>
<dbReference type="Pfam" id="PF13302">
    <property type="entry name" value="Acetyltransf_3"/>
    <property type="match status" value="1"/>
</dbReference>
<accession>A0ABU8BQ82</accession>
<dbReference type="Proteomes" id="UP001431963">
    <property type="component" value="Unassembled WGS sequence"/>
</dbReference>
<dbReference type="PANTHER" id="PTHR43441:SF2">
    <property type="entry name" value="FAMILY ACETYLTRANSFERASE, PUTATIVE (AFU_ORTHOLOGUE AFUA_7G00850)-RELATED"/>
    <property type="match status" value="1"/>
</dbReference>
<protein>
    <submittedName>
        <fullName evidence="2">GNAT family protein</fullName>
        <ecNumber evidence="2">2.-.-.-</ecNumber>
    </submittedName>
</protein>
<dbReference type="PANTHER" id="PTHR43441">
    <property type="entry name" value="RIBOSOMAL-PROTEIN-SERINE ACETYLTRANSFERASE"/>
    <property type="match status" value="1"/>
</dbReference>
<keyword evidence="3" id="KW-1185">Reference proteome</keyword>
<comment type="caution">
    <text evidence="2">The sequence shown here is derived from an EMBL/GenBank/DDBJ whole genome shotgun (WGS) entry which is preliminary data.</text>
</comment>
<keyword evidence="2" id="KW-0808">Transferase</keyword>
<organism evidence="2 3">
    <name type="scientific">Gemmobacter denitrificans</name>
    <dbReference type="NCBI Taxonomy" id="3123040"/>
    <lineage>
        <taxon>Bacteria</taxon>
        <taxon>Pseudomonadati</taxon>
        <taxon>Pseudomonadota</taxon>
        <taxon>Alphaproteobacteria</taxon>
        <taxon>Rhodobacterales</taxon>
        <taxon>Paracoccaceae</taxon>
        <taxon>Gemmobacter</taxon>
    </lineage>
</organism>
<sequence length="158" mass="17653">MTMLRLARDQDAAFITEVWTRAENAMFLPPPDPGEVVEHIVLGHAFLWTAPDRPLGFATINLWDPGNDGISVIAMDRPGNGAGREFLSALVDHLFADPGTNRVGLDTAADNHRAMAVFARLGFVAEGMFRECWRRPDGLWVDCPHFSILRREWLARKG</sequence>
<dbReference type="Gene3D" id="3.40.630.30">
    <property type="match status" value="1"/>
</dbReference>
<dbReference type="InterPro" id="IPR016181">
    <property type="entry name" value="Acyl_CoA_acyltransferase"/>
</dbReference>
<reference evidence="2" key="1">
    <citation type="submission" date="2024-02" db="EMBL/GenBank/DDBJ databases">
        <title>Genome sequences of strain Gemmobacter sp. JM10B15.</title>
        <authorList>
            <person name="Zhang M."/>
        </authorList>
    </citation>
    <scope>NUCLEOTIDE SEQUENCE</scope>
    <source>
        <strain evidence="2">JM10B15</strain>
    </source>
</reference>
<dbReference type="SUPFAM" id="SSF55729">
    <property type="entry name" value="Acyl-CoA N-acyltransferases (Nat)"/>
    <property type="match status" value="1"/>
</dbReference>
<dbReference type="PROSITE" id="PS51186">
    <property type="entry name" value="GNAT"/>
    <property type="match status" value="1"/>
</dbReference>
<dbReference type="EMBL" id="JBALHR010000001">
    <property type="protein sequence ID" value="MEH7826861.1"/>
    <property type="molecule type" value="Genomic_DNA"/>
</dbReference>
<feature type="domain" description="N-acetyltransferase" evidence="1">
    <location>
        <begin position="2"/>
        <end position="142"/>
    </location>
</feature>
<evidence type="ECO:0000313" key="2">
    <source>
        <dbReference type="EMBL" id="MEH7826861.1"/>
    </source>
</evidence>
<dbReference type="InterPro" id="IPR000182">
    <property type="entry name" value="GNAT_dom"/>
</dbReference>
<proteinExistence type="predicted"/>
<gene>
    <name evidence="2" type="ORF">V6590_01735</name>
</gene>
<name>A0ABU8BQ82_9RHOB</name>
<dbReference type="GO" id="GO:0016740">
    <property type="term" value="F:transferase activity"/>
    <property type="evidence" value="ECO:0007669"/>
    <property type="project" value="UniProtKB-KW"/>
</dbReference>
<evidence type="ECO:0000313" key="3">
    <source>
        <dbReference type="Proteomes" id="UP001431963"/>
    </source>
</evidence>